<evidence type="ECO:0000256" key="1">
    <source>
        <dbReference type="SAM" id="Coils"/>
    </source>
</evidence>
<accession>E0U977</accession>
<dbReference type="KEGG" id="cyj:Cyan7822_5460"/>
<dbReference type="OrthoDB" id="452601at2"/>
<dbReference type="STRING" id="497965.Cyan7822_5460"/>
<evidence type="ECO:0000313" key="2">
    <source>
        <dbReference type="EMBL" id="ADN17335.1"/>
    </source>
</evidence>
<gene>
    <name evidence="2" type="ordered locus">Cyan7822_5460</name>
</gene>
<keyword evidence="1" id="KW-0175">Coiled coil</keyword>
<sequence length="299" mass="33465">MKTLLALFNEQRSQLQNEIDKASSVERVITSLQNRLDNLERNYTGQLTITQVRLASFFIDSLRQSIATLAATKLSQSSLDESQGRINLNPKLSSNQLILKVLQVLICIGILGSLLSLNRIPPGAWMAILLTFVLVGLEIVFQLDKNHSSSNSGSDQVLELPQPILQVNSQILLDHLADALATIDQAVSSVEGNKRDDELGLEELPELLNFLQRLMGASFLEHRQMALELAKLLPQILRQQGIYAQIYRPNDPQSDRSNFDFEPSIDQESKDYVTLSPALLKGERLLRRGRVIEPASNRD</sequence>
<keyword evidence="3" id="KW-1185">Reference proteome</keyword>
<dbReference type="HOGENOM" id="CLU_929526_0_0_3"/>
<evidence type="ECO:0000313" key="3">
    <source>
        <dbReference type="Proteomes" id="UP000008206"/>
    </source>
</evidence>
<name>E0U977_GLOV7</name>
<reference evidence="3" key="1">
    <citation type="journal article" date="2011" name="MBio">
        <title>Novel metabolic attributes of the genus Cyanothece, comprising a group of unicellular nitrogen-fixing Cyanobacteria.</title>
        <authorList>
            <person name="Bandyopadhyay A."/>
            <person name="Elvitigala T."/>
            <person name="Welsh E."/>
            <person name="Stockel J."/>
            <person name="Liberton M."/>
            <person name="Min H."/>
            <person name="Sherman L.A."/>
            <person name="Pakrasi H.B."/>
        </authorList>
    </citation>
    <scope>NUCLEOTIDE SEQUENCE [LARGE SCALE GENOMIC DNA]</scope>
    <source>
        <strain evidence="3">PCC 7822</strain>
    </source>
</reference>
<proteinExistence type="predicted"/>
<organism evidence="2 3">
    <name type="scientific">Gloeothece verrucosa (strain PCC 7822)</name>
    <name type="common">Cyanothece sp. (strain PCC 7822)</name>
    <dbReference type="NCBI Taxonomy" id="497965"/>
    <lineage>
        <taxon>Bacteria</taxon>
        <taxon>Bacillati</taxon>
        <taxon>Cyanobacteriota</taxon>
        <taxon>Cyanophyceae</taxon>
        <taxon>Oscillatoriophycideae</taxon>
        <taxon>Chroococcales</taxon>
        <taxon>Aphanothecaceae</taxon>
        <taxon>Gloeothece</taxon>
        <taxon>Gloeothece verrucosa</taxon>
    </lineage>
</organism>
<dbReference type="eggNOG" id="ENOG502Z8EU">
    <property type="taxonomic scope" value="Bacteria"/>
</dbReference>
<dbReference type="Proteomes" id="UP000008206">
    <property type="component" value="Chromosome"/>
</dbReference>
<dbReference type="EMBL" id="CP002198">
    <property type="protein sequence ID" value="ADN17335.1"/>
    <property type="molecule type" value="Genomic_DNA"/>
</dbReference>
<feature type="coiled-coil region" evidence="1">
    <location>
        <begin position="5"/>
        <end position="42"/>
    </location>
</feature>
<dbReference type="RefSeq" id="WP_013325373.1">
    <property type="nucleotide sequence ID" value="NC_014501.1"/>
</dbReference>
<protein>
    <submittedName>
        <fullName evidence="2">Uncharacterized protein</fullName>
    </submittedName>
</protein>
<dbReference type="AlphaFoldDB" id="E0U977"/>